<evidence type="ECO:0000313" key="2">
    <source>
        <dbReference type="EMBL" id="CAE0649838.1"/>
    </source>
</evidence>
<protein>
    <submittedName>
        <fullName evidence="2">Uncharacterized protein</fullName>
    </submittedName>
</protein>
<feature type="region of interest" description="Disordered" evidence="1">
    <location>
        <begin position="179"/>
        <end position="200"/>
    </location>
</feature>
<sequence>MGGVLGPEQSMRVRSKLTTFKQLMDDVRKANEEFTPVFVHPKSKKWVRFHVYSRLALNSVQSFWRFPGNTIVVAEVISQESRKLKSSLFVLNPNKFYYMFLHMEDNLAALSKVTKQGNPPKLVRGAGKVRQVRHNTSTYTRIISVKDVKDDTRGRNRCFSTPLSVNLESDRKITRKCSKGKLKEDTKKPPTDTKESGKPELEHIVSSELCSICLDEPSDIVLDCLY</sequence>
<evidence type="ECO:0000313" key="3">
    <source>
        <dbReference type="EMBL" id="CAE0649846.1"/>
    </source>
</evidence>
<dbReference type="EMBL" id="HBIV01005443">
    <property type="protein sequence ID" value="CAE0649846.1"/>
    <property type="molecule type" value="Transcribed_RNA"/>
</dbReference>
<reference evidence="2" key="1">
    <citation type="submission" date="2021-01" db="EMBL/GenBank/DDBJ databases">
        <authorList>
            <person name="Corre E."/>
            <person name="Pelletier E."/>
            <person name="Niang G."/>
            <person name="Scheremetjew M."/>
            <person name="Finn R."/>
            <person name="Kale V."/>
            <person name="Holt S."/>
            <person name="Cochrane G."/>
            <person name="Meng A."/>
            <person name="Brown T."/>
            <person name="Cohen L."/>
        </authorList>
    </citation>
    <scope>NUCLEOTIDE SEQUENCE</scope>
    <source>
        <strain evidence="2">CCCM811</strain>
    </source>
</reference>
<feature type="compositionally biased region" description="Basic and acidic residues" evidence="1">
    <location>
        <begin position="181"/>
        <end position="200"/>
    </location>
</feature>
<organism evidence="2">
    <name type="scientific">Lotharella globosa</name>
    <dbReference type="NCBI Taxonomy" id="91324"/>
    <lineage>
        <taxon>Eukaryota</taxon>
        <taxon>Sar</taxon>
        <taxon>Rhizaria</taxon>
        <taxon>Cercozoa</taxon>
        <taxon>Chlorarachniophyceae</taxon>
        <taxon>Lotharella</taxon>
    </lineage>
</organism>
<dbReference type="EMBL" id="HBIV01005438">
    <property type="protein sequence ID" value="CAE0649838.1"/>
    <property type="molecule type" value="Transcribed_RNA"/>
</dbReference>
<dbReference type="AlphaFoldDB" id="A0A6V3JB43"/>
<name>A0A6V3JB43_9EUKA</name>
<gene>
    <name evidence="2" type="ORF">LGLO00237_LOCUS3892</name>
    <name evidence="3" type="ORF">LGLO00237_LOCUS3897</name>
</gene>
<accession>A0A6V3JB43</accession>
<proteinExistence type="predicted"/>
<evidence type="ECO:0000256" key="1">
    <source>
        <dbReference type="SAM" id="MobiDB-lite"/>
    </source>
</evidence>